<comment type="caution">
    <text evidence="9">The sequence shown here is derived from an EMBL/GenBank/DDBJ whole genome shotgun (WGS) entry which is preliminary data.</text>
</comment>
<evidence type="ECO:0000256" key="1">
    <source>
        <dbReference type="ARBA" id="ARBA00004120"/>
    </source>
</evidence>
<reference evidence="9 10" key="1">
    <citation type="journal article" date="2019" name="Commun. Biol.">
        <title>The bagworm genome reveals a unique fibroin gene that provides high tensile strength.</title>
        <authorList>
            <person name="Kono N."/>
            <person name="Nakamura H."/>
            <person name="Ohtoshi R."/>
            <person name="Tomita M."/>
            <person name="Numata K."/>
            <person name="Arakawa K."/>
        </authorList>
    </citation>
    <scope>NUCLEOTIDE SEQUENCE [LARGE SCALE GENOMIC DNA]</scope>
</reference>
<dbReference type="Proteomes" id="UP000299102">
    <property type="component" value="Unassembled WGS sequence"/>
</dbReference>
<dbReference type="STRING" id="151549.A0A4C1UE72"/>
<dbReference type="GO" id="GO:0005815">
    <property type="term" value="C:microtubule organizing center"/>
    <property type="evidence" value="ECO:0007669"/>
    <property type="project" value="TreeGrafter"/>
</dbReference>
<evidence type="ECO:0000313" key="9">
    <source>
        <dbReference type="EMBL" id="GBP24430.1"/>
    </source>
</evidence>
<dbReference type="GO" id="GO:0042073">
    <property type="term" value="P:intraciliary transport"/>
    <property type="evidence" value="ECO:0007669"/>
    <property type="project" value="InterPro"/>
</dbReference>
<comment type="subcellular location">
    <subcellularLocation>
        <location evidence="1">Cytoplasm</location>
        <location evidence="1">Cytoskeleton</location>
        <location evidence="1">Cilium basal body</location>
    </subcellularLocation>
</comment>
<evidence type="ECO:0000256" key="5">
    <source>
        <dbReference type="ARBA" id="ARBA00023069"/>
    </source>
</evidence>
<keyword evidence="7" id="KW-0966">Cell projection</keyword>
<evidence type="ECO:0000256" key="3">
    <source>
        <dbReference type="ARBA" id="ARBA00017206"/>
    </source>
</evidence>
<dbReference type="Pfam" id="PF12317">
    <property type="entry name" value="IFT46_B_C"/>
    <property type="match status" value="1"/>
</dbReference>
<dbReference type="AlphaFoldDB" id="A0A4C1UE72"/>
<dbReference type="OrthoDB" id="2119217at2759"/>
<keyword evidence="5" id="KW-0969">Cilium</keyword>
<keyword evidence="4" id="KW-0963">Cytoplasm</keyword>
<protein>
    <recommendedName>
        <fullName evidence="3">Intraflagellar transport protein 46 homolog</fullName>
    </recommendedName>
</protein>
<dbReference type="GO" id="GO:0060271">
    <property type="term" value="P:cilium assembly"/>
    <property type="evidence" value="ECO:0007669"/>
    <property type="project" value="TreeGrafter"/>
</dbReference>
<dbReference type="GO" id="GO:0031514">
    <property type="term" value="C:motile cilium"/>
    <property type="evidence" value="ECO:0007669"/>
    <property type="project" value="TreeGrafter"/>
</dbReference>
<evidence type="ECO:0000256" key="2">
    <source>
        <dbReference type="ARBA" id="ARBA00007700"/>
    </source>
</evidence>
<dbReference type="PANTHER" id="PTHR13376:SF0">
    <property type="entry name" value="INTRAFLAGELLAR TRANSPORT PROTEIN 46 HOMOLOG"/>
    <property type="match status" value="1"/>
</dbReference>
<feature type="compositionally biased region" description="Basic and acidic residues" evidence="8">
    <location>
        <begin position="171"/>
        <end position="201"/>
    </location>
</feature>
<evidence type="ECO:0000313" key="10">
    <source>
        <dbReference type="Proteomes" id="UP000299102"/>
    </source>
</evidence>
<sequence length="482" mass="53927">MENGTETESGNGIKFIVGSNSDVVLEIVHRNGIVNVIGRKIDIKMEEFLLLATRGTRRYHDKRYTGVTMARSDKHCQTSNTRIDKINSYASLPNEYSKSILMYDETVNVVNAKEIDSPDSDERNTPVLAAMSKFNPPVRHTAKRDFDTDSETTDSEADKFLNNNTSGEDQSPDRRSLDKADRLKDAPKVSETKQAKTKPSESSENSESDSSDIEADGVEFPASGRRKQRSGAGGPVIPTEGAYDPKKYQNLDVPPEMENIFQYIIKYTPQKIEIAPRLQPFVPEYVPAVGDTDAFIKVTTPACDLNNKTLEDSLLEHIDNLGLTVLDEPSAEQSESALLHLQLRAISKTNYPKSTVVTKKIDNAEKNPKAIERWIKDVSELHLTKPPPNFAYSAKMPDVDALMEEWPDAMERILNEVGVPPATLDCSLVEYVDLICGLFDIPIAADTLNDRIQALHMLFTLYIAVKNSQLYADRQKDERNEI</sequence>
<dbReference type="InterPro" id="IPR022088">
    <property type="entry name" value="Intraflagellar_transp_cmplxB"/>
</dbReference>
<keyword evidence="6" id="KW-0206">Cytoskeleton</keyword>
<comment type="similarity">
    <text evidence="2">Belongs to the IFT46 family.</text>
</comment>
<keyword evidence="10" id="KW-1185">Reference proteome</keyword>
<evidence type="ECO:0000256" key="7">
    <source>
        <dbReference type="ARBA" id="ARBA00023273"/>
    </source>
</evidence>
<gene>
    <name evidence="9" type="primary">ift46</name>
    <name evidence="9" type="ORF">EVAR_19306_1</name>
</gene>
<keyword evidence="9" id="KW-0282">Flagellum</keyword>
<name>A0A4C1UE72_EUMVA</name>
<evidence type="ECO:0000256" key="6">
    <source>
        <dbReference type="ARBA" id="ARBA00023212"/>
    </source>
</evidence>
<dbReference type="GO" id="GO:0030992">
    <property type="term" value="C:intraciliary transport particle B"/>
    <property type="evidence" value="ECO:0007669"/>
    <property type="project" value="TreeGrafter"/>
</dbReference>
<accession>A0A4C1UE72</accession>
<feature type="region of interest" description="Disordered" evidence="8">
    <location>
        <begin position="129"/>
        <end position="243"/>
    </location>
</feature>
<dbReference type="PANTHER" id="PTHR13376">
    <property type="entry name" value="INTRAFLAGELLAR TRANSPORT PROTEIN 46 HOMOLOG"/>
    <property type="match status" value="1"/>
</dbReference>
<proteinExistence type="inferred from homology"/>
<evidence type="ECO:0000256" key="8">
    <source>
        <dbReference type="SAM" id="MobiDB-lite"/>
    </source>
</evidence>
<dbReference type="EMBL" id="BGZK01000161">
    <property type="protein sequence ID" value="GBP24430.1"/>
    <property type="molecule type" value="Genomic_DNA"/>
</dbReference>
<organism evidence="9 10">
    <name type="scientific">Eumeta variegata</name>
    <name type="common">Bagworm moth</name>
    <name type="synonym">Eumeta japonica</name>
    <dbReference type="NCBI Taxonomy" id="151549"/>
    <lineage>
        <taxon>Eukaryota</taxon>
        <taxon>Metazoa</taxon>
        <taxon>Ecdysozoa</taxon>
        <taxon>Arthropoda</taxon>
        <taxon>Hexapoda</taxon>
        <taxon>Insecta</taxon>
        <taxon>Pterygota</taxon>
        <taxon>Neoptera</taxon>
        <taxon>Endopterygota</taxon>
        <taxon>Lepidoptera</taxon>
        <taxon>Glossata</taxon>
        <taxon>Ditrysia</taxon>
        <taxon>Tineoidea</taxon>
        <taxon>Psychidae</taxon>
        <taxon>Oiketicinae</taxon>
        <taxon>Eumeta</taxon>
    </lineage>
</organism>
<feature type="compositionally biased region" description="Acidic residues" evidence="8">
    <location>
        <begin position="204"/>
        <end position="217"/>
    </location>
</feature>
<evidence type="ECO:0000256" key="4">
    <source>
        <dbReference type="ARBA" id="ARBA00022490"/>
    </source>
</evidence>